<dbReference type="PROSITE" id="PS00678">
    <property type="entry name" value="WD_REPEATS_1"/>
    <property type="match status" value="2"/>
</dbReference>
<evidence type="ECO:0000256" key="2">
    <source>
        <dbReference type="ARBA" id="ARBA00022737"/>
    </source>
</evidence>
<evidence type="ECO:0000256" key="3">
    <source>
        <dbReference type="PROSITE-ProRule" id="PRU00221"/>
    </source>
</evidence>
<feature type="repeat" description="WD" evidence="3">
    <location>
        <begin position="241"/>
        <end position="283"/>
    </location>
</feature>
<feature type="repeat" description="WD" evidence="3">
    <location>
        <begin position="423"/>
        <end position="464"/>
    </location>
</feature>
<feature type="repeat" description="WD" evidence="3">
    <location>
        <begin position="290"/>
        <end position="331"/>
    </location>
</feature>
<dbReference type="PROSITE" id="PS50082">
    <property type="entry name" value="WD_REPEATS_2"/>
    <property type="match status" value="6"/>
</dbReference>
<accession>A0A2H9TMY0</accession>
<dbReference type="PANTHER" id="PTHR19848:SF8">
    <property type="entry name" value="F-BOX AND WD REPEAT DOMAIN CONTAINING 7"/>
    <property type="match status" value="1"/>
</dbReference>
<feature type="region of interest" description="Disordered" evidence="4">
    <location>
        <begin position="88"/>
        <end position="125"/>
    </location>
</feature>
<dbReference type="PANTHER" id="PTHR19848">
    <property type="entry name" value="WD40 REPEAT PROTEIN"/>
    <property type="match status" value="1"/>
</dbReference>
<dbReference type="InterPro" id="IPR019775">
    <property type="entry name" value="WD40_repeat_CS"/>
</dbReference>
<name>A0A2H9TMY0_9FUNG</name>
<organism evidence="5 6">
    <name type="scientific">Paramicrosporidium saccamoebae</name>
    <dbReference type="NCBI Taxonomy" id="1246581"/>
    <lineage>
        <taxon>Eukaryota</taxon>
        <taxon>Fungi</taxon>
        <taxon>Fungi incertae sedis</taxon>
        <taxon>Cryptomycota</taxon>
        <taxon>Cryptomycota incertae sedis</taxon>
        <taxon>Paramicrosporidium</taxon>
    </lineage>
</organism>
<evidence type="ECO:0000313" key="6">
    <source>
        <dbReference type="Proteomes" id="UP000240830"/>
    </source>
</evidence>
<comment type="caution">
    <text evidence="5">The sequence shown here is derived from an EMBL/GenBank/DDBJ whole genome shotgun (WGS) entry which is preliminary data.</text>
</comment>
<evidence type="ECO:0000313" key="5">
    <source>
        <dbReference type="EMBL" id="PJF19010.1"/>
    </source>
</evidence>
<dbReference type="InterPro" id="IPR036322">
    <property type="entry name" value="WD40_repeat_dom_sf"/>
</dbReference>
<keyword evidence="2" id="KW-0677">Repeat</keyword>
<reference evidence="5 6" key="1">
    <citation type="submission" date="2016-10" db="EMBL/GenBank/DDBJ databases">
        <title>The genome of Paramicrosporidium saccamoebae is the missing link in understanding Cryptomycota and Microsporidia evolution.</title>
        <authorList>
            <person name="Quandt C.A."/>
            <person name="Beaudet D."/>
            <person name="Corsaro D."/>
            <person name="Michel R."/>
            <person name="Corradi N."/>
            <person name="James T."/>
        </authorList>
    </citation>
    <scope>NUCLEOTIDE SEQUENCE [LARGE SCALE GENOMIC DNA]</scope>
    <source>
        <strain evidence="5 6">KSL3</strain>
    </source>
</reference>
<keyword evidence="6" id="KW-1185">Reference proteome</keyword>
<protein>
    <submittedName>
        <fullName evidence="5">Transcriptional repressor TUP1</fullName>
    </submittedName>
</protein>
<dbReference type="PROSITE" id="PS50294">
    <property type="entry name" value="WD_REPEATS_REGION"/>
    <property type="match status" value="6"/>
</dbReference>
<proteinExistence type="predicted"/>
<feature type="compositionally biased region" description="Polar residues" evidence="4">
    <location>
        <begin position="101"/>
        <end position="118"/>
    </location>
</feature>
<dbReference type="EMBL" id="MTSL01000088">
    <property type="protein sequence ID" value="PJF19010.1"/>
    <property type="molecule type" value="Genomic_DNA"/>
</dbReference>
<dbReference type="Pfam" id="PF25172">
    <property type="entry name" value="Beta-prop_WDR3_2nd"/>
    <property type="match status" value="1"/>
</dbReference>
<dbReference type="AlphaFoldDB" id="A0A2H9TMY0"/>
<dbReference type="STRING" id="1246581.A0A2H9TMY0"/>
<feature type="region of interest" description="Disordered" evidence="4">
    <location>
        <begin position="465"/>
        <end position="487"/>
    </location>
</feature>
<dbReference type="OrthoDB" id="17410at2759"/>
<dbReference type="InterPro" id="IPR015943">
    <property type="entry name" value="WD40/YVTN_repeat-like_dom_sf"/>
</dbReference>
<dbReference type="SMART" id="SM00320">
    <property type="entry name" value="WD40"/>
    <property type="match status" value="7"/>
</dbReference>
<evidence type="ECO:0000256" key="1">
    <source>
        <dbReference type="ARBA" id="ARBA00022574"/>
    </source>
</evidence>
<feature type="repeat" description="WD" evidence="3">
    <location>
        <begin position="332"/>
        <end position="373"/>
    </location>
</feature>
<dbReference type="Proteomes" id="UP000240830">
    <property type="component" value="Unassembled WGS sequence"/>
</dbReference>
<feature type="repeat" description="WD" evidence="3">
    <location>
        <begin position="380"/>
        <end position="422"/>
    </location>
</feature>
<keyword evidence="1 3" id="KW-0853">WD repeat</keyword>
<dbReference type="Gene3D" id="2.130.10.10">
    <property type="entry name" value="YVTN repeat-like/Quinoprotein amine dehydrogenase"/>
    <property type="match status" value="1"/>
</dbReference>
<feature type="compositionally biased region" description="Low complexity" evidence="4">
    <location>
        <begin position="465"/>
        <end position="477"/>
    </location>
</feature>
<gene>
    <name evidence="5" type="ORF">PSACC_01174</name>
</gene>
<dbReference type="PRINTS" id="PR00320">
    <property type="entry name" value="GPROTEINBRPT"/>
</dbReference>
<dbReference type="InterPro" id="IPR001680">
    <property type="entry name" value="WD40_rpt"/>
</dbReference>
<feature type="repeat" description="WD" evidence="3">
    <location>
        <begin position="199"/>
        <end position="240"/>
    </location>
</feature>
<sequence>MKQHYEEEIAQLKHKVEEYGGPSFTSGASAAAMIQFPTPPNLENELQGFASGFTNLPAAHGMGEPSNIPYMKRPLEDESTYPRNVRAREEIPSRPHPSAPQPSSIVQVRPPQNNTSEAASKKSEAPGTGFDWLVVYNPKASRSIAIDLLHTIVHDNVVCCVRFSHDGKLFATGSNKVAAVYNVRTGEKIAAMVDTDGVVQDGDQYIRSVAFSPDGKYLATGCEDQIFRVWDISTQKLLAKFPGHSQDIYSVEFMPTNSNQVVSGSGDRTIKIWDIAEKKCIQTLEVDNTDAGKDAGITSVSVSPNGKYIAAGSLDRTIRLWDATTGKPLDTLEGHRDSVYSVSFAPDGRHLISGSLDKTIKVWQFDSSSDIQRGTCKYTILGHKDFVLSVAGTPPDGRWIVSGSKDRSVQFWDSLTGTTQLMLQGHKNSVISVAISPHGTYFATGSGDYRARIWSYSNMEDAAAKGTASGTSSSAPSLRLSEKNTSD</sequence>
<evidence type="ECO:0000256" key="4">
    <source>
        <dbReference type="SAM" id="MobiDB-lite"/>
    </source>
</evidence>
<dbReference type="SUPFAM" id="SSF50978">
    <property type="entry name" value="WD40 repeat-like"/>
    <property type="match status" value="1"/>
</dbReference>
<dbReference type="InterPro" id="IPR020472">
    <property type="entry name" value="WD40_PAC1"/>
</dbReference>
<dbReference type="CDD" id="cd00200">
    <property type="entry name" value="WD40"/>
    <property type="match status" value="1"/>
</dbReference>